<dbReference type="GO" id="GO:0016020">
    <property type="term" value="C:membrane"/>
    <property type="evidence" value="ECO:0007669"/>
    <property type="project" value="UniProtKB-SubCell"/>
</dbReference>
<evidence type="ECO:0000313" key="8">
    <source>
        <dbReference type="Proteomes" id="UP000199494"/>
    </source>
</evidence>
<sequence length="649" mass="68962">MVYGIVLTPASASDTPLTVGATTGRQRPRWWLEILFGLALFGVYLLGKTFPIADNTRRAMANGEGLLAVERALGLDFELSANLWLAEQGWLRVAANYEYAFTYIATTLVLLVWVLWRRPGEYRWVRNSFVVMNLVAVACFWVFPVAPPRMLPGAGFVDTVRLGGTWGSWGSPMVDGANQFAAMPSLHIGWALWVSVVLARLSGGRLVQLASAFHVAVTFAVIIVTGNHYWLDALGAVVVVWFAVASAGRPRRERLSAAELAALRVDTPGSPQHNGQLVLLGGEGKPPAPGDLVARIAGVLPTLPRLACRVATGPFARARWASHANPDWRWHVPGFDLAGHGERDGGIAALHRLVAELTAEPLPRDRPLWRVAVVTGLDTGITALVVLTHPALAGPREVATLVAALSGGHAPREAVADRLTAPKGVFTGIAQLAADRPDARGARARPPRFSAVGMSAATVRDLARAHGTEVATVLACAVAAAIRRTAPAPLPDAVRVSVPRQRAPGAVLIEVPLGDLPEAGRLARAATAEAVLFRRAVAAAWLVRLTWLIPGRWQGLALLRYGGWPSRHAGPYGFATVTDLTGLTDPAGTWYAGLAVKAVFPVVPRAPGAAVAIGLTSGGLSVTADPGAVDDVERFLKELRAVLDELRLD</sequence>
<dbReference type="InterPro" id="IPR026841">
    <property type="entry name" value="Aur1/Ipt1"/>
</dbReference>
<evidence type="ECO:0000256" key="2">
    <source>
        <dbReference type="ARBA" id="ARBA00022692"/>
    </source>
</evidence>
<dbReference type="PANTHER" id="PTHR31310">
    <property type="match status" value="1"/>
</dbReference>
<proteinExistence type="predicted"/>
<organism evidence="7 8">
    <name type="scientific">Prauserella marina</name>
    <dbReference type="NCBI Taxonomy" id="530584"/>
    <lineage>
        <taxon>Bacteria</taxon>
        <taxon>Bacillati</taxon>
        <taxon>Actinomycetota</taxon>
        <taxon>Actinomycetes</taxon>
        <taxon>Pseudonocardiales</taxon>
        <taxon>Pseudonocardiaceae</taxon>
        <taxon>Prauserella</taxon>
    </lineage>
</organism>
<dbReference type="PANTHER" id="PTHR31310:SF7">
    <property type="entry name" value="PA-PHOSPHATASE RELATED-FAMILY PROTEIN DDB_G0268928"/>
    <property type="match status" value="1"/>
</dbReference>
<dbReference type="RefSeq" id="WP_094168506.1">
    <property type="nucleotide sequence ID" value="NZ_QGTN01000003.1"/>
</dbReference>
<dbReference type="InterPro" id="IPR004255">
    <property type="entry name" value="O-acyltransferase_WSD1_N"/>
</dbReference>
<evidence type="ECO:0000256" key="3">
    <source>
        <dbReference type="ARBA" id="ARBA00022989"/>
    </source>
</evidence>
<dbReference type="STRING" id="530584.SAMN05421630_109106"/>
<keyword evidence="2" id="KW-0812">Transmembrane</keyword>
<feature type="domain" description="O-acyltransferase WSD1-like N-terminal" evidence="5">
    <location>
        <begin position="255"/>
        <end position="502"/>
    </location>
</feature>
<protein>
    <submittedName>
        <fullName evidence="7">Wax ester synthase-like Acyl-CoA acyltransferase domain-containing protein</fullName>
    </submittedName>
</protein>
<dbReference type="CDD" id="cd03386">
    <property type="entry name" value="PAP2_Aur1_like"/>
    <property type="match status" value="1"/>
</dbReference>
<feature type="domain" description="Inositolphosphotransferase Aur1/Ipt1" evidence="6">
    <location>
        <begin position="66"/>
        <end position="245"/>
    </location>
</feature>
<name>A0A1G6V8V4_9PSEU</name>
<dbReference type="Proteomes" id="UP000199494">
    <property type="component" value="Unassembled WGS sequence"/>
</dbReference>
<evidence type="ECO:0000256" key="4">
    <source>
        <dbReference type="ARBA" id="ARBA00023136"/>
    </source>
</evidence>
<dbReference type="GO" id="GO:0045017">
    <property type="term" value="P:glycerolipid biosynthetic process"/>
    <property type="evidence" value="ECO:0007669"/>
    <property type="project" value="InterPro"/>
</dbReference>
<keyword evidence="3" id="KW-1133">Transmembrane helix</keyword>
<dbReference type="GO" id="GO:0004144">
    <property type="term" value="F:diacylglycerol O-acyltransferase activity"/>
    <property type="evidence" value="ECO:0007669"/>
    <property type="project" value="InterPro"/>
</dbReference>
<dbReference type="AlphaFoldDB" id="A0A1G6V8V4"/>
<dbReference type="Pfam" id="PF03007">
    <property type="entry name" value="WS_DGAT_cat"/>
    <property type="match status" value="1"/>
</dbReference>
<evidence type="ECO:0000259" key="5">
    <source>
        <dbReference type="Pfam" id="PF03007"/>
    </source>
</evidence>
<dbReference type="Pfam" id="PF14378">
    <property type="entry name" value="PAP2_3"/>
    <property type="match status" value="1"/>
</dbReference>
<keyword evidence="4" id="KW-0472">Membrane</keyword>
<dbReference type="InterPro" id="IPR052185">
    <property type="entry name" value="IPC_Synthase-Related"/>
</dbReference>
<accession>A0A1G6V8V4</accession>
<comment type="subcellular location">
    <subcellularLocation>
        <location evidence="1">Membrane</location>
        <topology evidence="1">Multi-pass membrane protein</topology>
    </subcellularLocation>
</comment>
<dbReference type="EMBL" id="FMZE01000009">
    <property type="protein sequence ID" value="SDD49884.1"/>
    <property type="molecule type" value="Genomic_DNA"/>
</dbReference>
<evidence type="ECO:0000256" key="1">
    <source>
        <dbReference type="ARBA" id="ARBA00004141"/>
    </source>
</evidence>
<evidence type="ECO:0000259" key="6">
    <source>
        <dbReference type="Pfam" id="PF14378"/>
    </source>
</evidence>
<gene>
    <name evidence="7" type="ORF">SAMN05421630_109106</name>
</gene>
<keyword evidence="8" id="KW-1185">Reference proteome</keyword>
<reference evidence="7 8" key="1">
    <citation type="submission" date="2016-10" db="EMBL/GenBank/DDBJ databases">
        <authorList>
            <person name="de Groot N.N."/>
        </authorList>
    </citation>
    <scope>NUCLEOTIDE SEQUENCE [LARGE SCALE GENOMIC DNA]</scope>
    <source>
        <strain evidence="7 8">CGMCC 4.5506</strain>
    </source>
</reference>
<keyword evidence="7" id="KW-0808">Transferase</keyword>
<evidence type="ECO:0000313" key="7">
    <source>
        <dbReference type="EMBL" id="SDD49884.1"/>
    </source>
</evidence>
<keyword evidence="7" id="KW-0012">Acyltransferase</keyword>